<dbReference type="AlphaFoldDB" id="H7ENK3"/>
<feature type="transmembrane region" description="Helical" evidence="8">
    <location>
        <begin position="282"/>
        <end position="307"/>
    </location>
</feature>
<comment type="subcellular location">
    <subcellularLocation>
        <location evidence="1">Cell inner membrane</location>
        <topology evidence="1">Multi-pass membrane protein</topology>
    </subcellularLocation>
    <subcellularLocation>
        <location evidence="8">Cell membrane</location>
        <topology evidence="8">Multi-pass membrane protein</topology>
    </subcellularLocation>
</comment>
<feature type="transmembrane region" description="Helical" evidence="8">
    <location>
        <begin position="370"/>
        <end position="394"/>
    </location>
</feature>
<dbReference type="PANTHER" id="PTHR43357">
    <property type="entry name" value="INNER MEMBRANE ABC TRANSPORTER PERMEASE PROTEIN YDCV"/>
    <property type="match status" value="1"/>
</dbReference>
<feature type="transmembrane region" description="Helical" evidence="8">
    <location>
        <begin position="130"/>
        <end position="153"/>
    </location>
</feature>
<evidence type="ECO:0000256" key="6">
    <source>
        <dbReference type="ARBA" id="ARBA00022989"/>
    </source>
</evidence>
<dbReference type="Gene3D" id="1.10.3720.10">
    <property type="entry name" value="MetI-like"/>
    <property type="match status" value="2"/>
</dbReference>
<feature type="transmembrane region" description="Helical" evidence="8">
    <location>
        <begin position="400"/>
        <end position="423"/>
    </location>
</feature>
<dbReference type="Proteomes" id="UP000003571">
    <property type="component" value="Unassembled WGS sequence"/>
</dbReference>
<evidence type="ECO:0000256" key="2">
    <source>
        <dbReference type="ARBA" id="ARBA00022448"/>
    </source>
</evidence>
<feature type="domain" description="ABC transmembrane type-1" evidence="9">
    <location>
        <begin position="332"/>
        <end position="520"/>
    </location>
</feature>
<evidence type="ECO:0000256" key="5">
    <source>
        <dbReference type="ARBA" id="ARBA00022692"/>
    </source>
</evidence>
<dbReference type="PROSITE" id="PS50928">
    <property type="entry name" value="ABC_TM1"/>
    <property type="match status" value="2"/>
</dbReference>
<keyword evidence="7 8" id="KW-0472">Membrane</keyword>
<keyword evidence="2 8" id="KW-0813">Transport</keyword>
<keyword evidence="11" id="KW-1185">Reference proteome</keyword>
<evidence type="ECO:0000259" key="9">
    <source>
        <dbReference type="PROSITE" id="PS50928"/>
    </source>
</evidence>
<gene>
    <name evidence="10" type="ORF">TresaDRAFT_0756</name>
</gene>
<dbReference type="GO" id="GO:0005886">
    <property type="term" value="C:plasma membrane"/>
    <property type="evidence" value="ECO:0007669"/>
    <property type="project" value="UniProtKB-SubCell"/>
</dbReference>
<dbReference type="CDD" id="cd06261">
    <property type="entry name" value="TM_PBP2"/>
    <property type="match status" value="2"/>
</dbReference>
<dbReference type="PANTHER" id="PTHR43357:SF4">
    <property type="entry name" value="INNER MEMBRANE ABC TRANSPORTER PERMEASE PROTEIN YDCV"/>
    <property type="match status" value="1"/>
</dbReference>
<evidence type="ECO:0000256" key="4">
    <source>
        <dbReference type="ARBA" id="ARBA00022519"/>
    </source>
</evidence>
<feature type="transmembrane region" description="Helical" evidence="8">
    <location>
        <begin position="336"/>
        <end position="358"/>
    </location>
</feature>
<dbReference type="eggNOG" id="COG1178">
    <property type="taxonomic scope" value="Bacteria"/>
</dbReference>
<protein>
    <submittedName>
        <fullName evidence="10">Binding-protein-dependent transport systems inner membrane component</fullName>
    </submittedName>
</protein>
<feature type="transmembrane region" description="Helical" evidence="8">
    <location>
        <begin position="444"/>
        <end position="463"/>
    </location>
</feature>
<proteinExistence type="inferred from homology"/>
<reference evidence="10 11" key="1">
    <citation type="submission" date="2011-09" db="EMBL/GenBank/DDBJ databases">
        <title>The draft genome of Treponema saccharophilum DSM 2985.</title>
        <authorList>
            <consortium name="US DOE Joint Genome Institute (JGI-PGF)"/>
            <person name="Lucas S."/>
            <person name="Copeland A."/>
            <person name="Lapidus A."/>
            <person name="Glavina del Rio T."/>
            <person name="Dalin E."/>
            <person name="Tice H."/>
            <person name="Bruce D."/>
            <person name="Goodwin L."/>
            <person name="Pitluck S."/>
            <person name="Peters L."/>
            <person name="Kyrpides N."/>
            <person name="Mavromatis K."/>
            <person name="Ivanova N."/>
            <person name="Markowitz V."/>
            <person name="Cheng J.-F."/>
            <person name="Hugenholtz P."/>
            <person name="Woyke T."/>
            <person name="Wu D."/>
            <person name="Gronow S."/>
            <person name="Wellnitz S."/>
            <person name="Brambilla E."/>
            <person name="Klenk H.-P."/>
            <person name="Eisen J.A."/>
        </authorList>
    </citation>
    <scope>NUCLEOTIDE SEQUENCE [LARGE SCALE GENOMIC DNA]</scope>
    <source>
        <strain evidence="10 11">DSM 2985</strain>
    </source>
</reference>
<evidence type="ECO:0000313" key="10">
    <source>
        <dbReference type="EMBL" id="EIC00931.1"/>
    </source>
</evidence>
<dbReference type="SUPFAM" id="SSF161098">
    <property type="entry name" value="MetI-like"/>
    <property type="match status" value="2"/>
</dbReference>
<accession>H7ENK3</accession>
<evidence type="ECO:0000256" key="8">
    <source>
        <dbReference type="RuleBase" id="RU363032"/>
    </source>
</evidence>
<comment type="caution">
    <text evidence="10">The sequence shown here is derived from an EMBL/GenBank/DDBJ whole genome shotgun (WGS) entry which is preliminary data.</text>
</comment>
<feature type="transmembrane region" description="Helical" evidence="8">
    <location>
        <begin position="174"/>
        <end position="196"/>
    </location>
</feature>
<dbReference type="STRING" id="907348.TresaDRAFT_0756"/>
<evidence type="ECO:0000256" key="1">
    <source>
        <dbReference type="ARBA" id="ARBA00004429"/>
    </source>
</evidence>
<organism evidence="10 11">
    <name type="scientific">Treponema saccharophilum DSM 2985</name>
    <dbReference type="NCBI Taxonomy" id="907348"/>
    <lineage>
        <taxon>Bacteria</taxon>
        <taxon>Pseudomonadati</taxon>
        <taxon>Spirochaetota</taxon>
        <taxon>Spirochaetia</taxon>
        <taxon>Spirochaetales</taxon>
        <taxon>Treponemataceae</taxon>
        <taxon>Treponema</taxon>
    </lineage>
</organism>
<dbReference type="Pfam" id="PF00528">
    <property type="entry name" value="BPD_transp_1"/>
    <property type="match status" value="2"/>
</dbReference>
<keyword evidence="4" id="KW-0997">Cell inner membrane</keyword>
<evidence type="ECO:0000256" key="3">
    <source>
        <dbReference type="ARBA" id="ARBA00022475"/>
    </source>
</evidence>
<keyword evidence="3" id="KW-1003">Cell membrane</keyword>
<dbReference type="GO" id="GO:0055085">
    <property type="term" value="P:transmembrane transport"/>
    <property type="evidence" value="ECO:0007669"/>
    <property type="project" value="InterPro"/>
</dbReference>
<dbReference type="InterPro" id="IPR000515">
    <property type="entry name" value="MetI-like"/>
</dbReference>
<dbReference type="EMBL" id="AGRW01000053">
    <property type="protein sequence ID" value="EIC00931.1"/>
    <property type="molecule type" value="Genomic_DNA"/>
</dbReference>
<evidence type="ECO:0000313" key="11">
    <source>
        <dbReference type="Proteomes" id="UP000003571"/>
    </source>
</evidence>
<feature type="transmembrane region" description="Helical" evidence="8">
    <location>
        <begin position="86"/>
        <end position="110"/>
    </location>
</feature>
<dbReference type="PATRIC" id="fig|907348.3.peg.2527"/>
<feature type="transmembrane region" description="Helical" evidence="8">
    <location>
        <begin position="226"/>
        <end position="249"/>
    </location>
</feature>
<feature type="transmembrane region" description="Helical" evidence="8">
    <location>
        <begin position="503"/>
        <end position="524"/>
    </location>
</feature>
<evidence type="ECO:0000256" key="7">
    <source>
        <dbReference type="ARBA" id="ARBA00023136"/>
    </source>
</evidence>
<keyword evidence="6 8" id="KW-1133">Transmembrane helix</keyword>
<keyword evidence="5 8" id="KW-0812">Transmembrane</keyword>
<dbReference type="InterPro" id="IPR035906">
    <property type="entry name" value="MetI-like_sf"/>
</dbReference>
<feature type="transmembrane region" description="Helical" evidence="8">
    <location>
        <begin position="54"/>
        <end position="77"/>
    </location>
</feature>
<feature type="domain" description="ABC transmembrane type-1" evidence="9">
    <location>
        <begin position="51"/>
        <end position="250"/>
    </location>
</feature>
<name>H7ENK3_9SPIR</name>
<comment type="similarity">
    <text evidence="8">Belongs to the binding-protein-dependent transport system permease family.</text>
</comment>
<sequence>MSRSRSLFAAHALVLLFLALCVAFPLLCVAFSVRPGDFVRVFSNGALCGTMANTALECICSTSISVVVGYVFAYAVVKTRIPLSNFFAAVPVIHLVTPPFVGGLSFILLVGRRGFITSTLLGLDVSLYGFPGLLISQVLCFFPISYLICADTLRSMNPNLEQAARAMGASRFRVFMTVTLPLSAQGMAGAFLFIAVSVLSDFGNPMIVAGRFKVLAVEIYTQLTGWLNAGTSAVLGLVLVVPSVALFCLQNSIMKKNRMNFATIGGKAQFLPSKESSPITRVVLTLFCALVSLAVLMQFAAIVFGAFQKLWGIRTEFTLEHMKAVARFSAEMRNSVAFAFFGALLATSVSCVAAFLVGRSGVRFSRAIDVLCQIPAAVPGSLFGLAFSLAASSIKFRSSAALIVIAIAVGFMPFSYRMMSAVFAQIKMSLDDGAAMLGAGRIRVLFTVLLPVSAGGLFHSFLYDFVRGVGTMSAVIFLVSFSTPLASVKILNLAEEGFWGDAAALALVLTAITFAVVGLGNAALSAAGFRKSAAGRAGVRL</sequence>